<dbReference type="PROSITE" id="PS51755">
    <property type="entry name" value="OMPR_PHOB"/>
    <property type="match status" value="1"/>
</dbReference>
<dbReference type="GO" id="GO:0000976">
    <property type="term" value="F:transcription cis-regulatory region binding"/>
    <property type="evidence" value="ECO:0007669"/>
    <property type="project" value="TreeGrafter"/>
</dbReference>
<keyword evidence="7" id="KW-0804">Transcription</keyword>
<dbReference type="InterPro" id="IPR039420">
    <property type="entry name" value="WalR-like"/>
</dbReference>
<dbReference type="Pfam" id="PF00486">
    <property type="entry name" value="Trans_reg_C"/>
    <property type="match status" value="1"/>
</dbReference>
<evidence type="ECO:0000256" key="1">
    <source>
        <dbReference type="ARBA" id="ARBA00004496"/>
    </source>
</evidence>
<evidence type="ECO:0000313" key="13">
    <source>
        <dbReference type="Proteomes" id="UP000182598"/>
    </source>
</evidence>
<proteinExistence type="predicted"/>
<evidence type="ECO:0000256" key="2">
    <source>
        <dbReference type="ARBA" id="ARBA00022490"/>
    </source>
</evidence>
<dbReference type="GO" id="GO:0006355">
    <property type="term" value="P:regulation of DNA-templated transcription"/>
    <property type="evidence" value="ECO:0007669"/>
    <property type="project" value="InterPro"/>
</dbReference>
<reference evidence="13" key="1">
    <citation type="submission" date="2015-08" db="EMBL/GenBank/DDBJ databases">
        <authorList>
            <person name="Varghese N."/>
        </authorList>
    </citation>
    <scope>NUCLEOTIDE SEQUENCE [LARGE SCALE GENOMIC DNA]</scope>
    <source>
        <strain evidence="13">DSM 27808</strain>
    </source>
</reference>
<dbReference type="InterPro" id="IPR001789">
    <property type="entry name" value="Sig_transdc_resp-reg_receiver"/>
</dbReference>
<dbReference type="EMBL" id="CYHB01000002">
    <property type="protein sequence ID" value="CUA85240.1"/>
    <property type="molecule type" value="Genomic_DNA"/>
</dbReference>
<dbReference type="GO" id="GO:0005829">
    <property type="term" value="C:cytosol"/>
    <property type="evidence" value="ECO:0007669"/>
    <property type="project" value="TreeGrafter"/>
</dbReference>
<keyword evidence="3 8" id="KW-0597">Phosphoprotein</keyword>
<evidence type="ECO:0000256" key="4">
    <source>
        <dbReference type="ARBA" id="ARBA00023012"/>
    </source>
</evidence>
<dbReference type="Gene3D" id="1.10.10.10">
    <property type="entry name" value="Winged helix-like DNA-binding domain superfamily/Winged helix DNA-binding domain"/>
    <property type="match status" value="1"/>
</dbReference>
<protein>
    <submittedName>
        <fullName evidence="12">DNA-binding response regulator, OmpR family, contains REC and winged-helix (WHTH) domain</fullName>
    </submittedName>
</protein>
<evidence type="ECO:0000256" key="7">
    <source>
        <dbReference type="ARBA" id="ARBA00023163"/>
    </source>
</evidence>
<dbReference type="GO" id="GO:0032993">
    <property type="term" value="C:protein-DNA complex"/>
    <property type="evidence" value="ECO:0007669"/>
    <property type="project" value="TreeGrafter"/>
</dbReference>
<keyword evidence="4" id="KW-0902">Two-component regulatory system</keyword>
<dbReference type="CDD" id="cd17624">
    <property type="entry name" value="REC_OmpR_PmrA-like"/>
    <property type="match status" value="1"/>
</dbReference>
<dbReference type="RefSeq" id="WP_055438819.1">
    <property type="nucleotide sequence ID" value="NZ_CYHB01000002.1"/>
</dbReference>
<dbReference type="Proteomes" id="UP000182598">
    <property type="component" value="Unassembled WGS sequence"/>
</dbReference>
<evidence type="ECO:0000259" key="11">
    <source>
        <dbReference type="PROSITE" id="PS51755"/>
    </source>
</evidence>
<accession>A0A0K6H2W9</accession>
<dbReference type="SMART" id="SM00862">
    <property type="entry name" value="Trans_reg_C"/>
    <property type="match status" value="1"/>
</dbReference>
<dbReference type="InterPro" id="IPR036388">
    <property type="entry name" value="WH-like_DNA-bd_sf"/>
</dbReference>
<dbReference type="SUPFAM" id="SSF52172">
    <property type="entry name" value="CheY-like"/>
    <property type="match status" value="1"/>
</dbReference>
<comment type="subcellular location">
    <subcellularLocation>
        <location evidence="1">Cytoplasm</location>
    </subcellularLocation>
</comment>
<keyword evidence="2" id="KW-0963">Cytoplasm</keyword>
<dbReference type="Pfam" id="PF00072">
    <property type="entry name" value="Response_reg"/>
    <property type="match status" value="1"/>
</dbReference>
<evidence type="ECO:0000256" key="3">
    <source>
        <dbReference type="ARBA" id="ARBA00022553"/>
    </source>
</evidence>
<dbReference type="GO" id="GO:0000156">
    <property type="term" value="F:phosphorelay response regulator activity"/>
    <property type="evidence" value="ECO:0007669"/>
    <property type="project" value="TreeGrafter"/>
</dbReference>
<sequence>MRLLLVEDDSMLGQAVKLGLAERGFSVDWVQTGAAAISAVNHGEYSAMVLDLGLPDLEGSRVLVSCRKRGLTLPILILTARDKSQEIVQQLDNGADDYLTKPFDLNELAARLRALVRRQYGFASNVLAVGALQLDTQTREVTFHGEPIHLSRREFELLKTLMHAPERVHSRDKLEVAVFDNESDIESNALEVHVSNLRKKLGNKSCIETIRGIGYRLTCRV</sequence>
<gene>
    <name evidence="12" type="ORF">Ga0061064_1162</name>
</gene>
<dbReference type="InterPro" id="IPR001867">
    <property type="entry name" value="OmpR/PhoB-type_DNA-bd"/>
</dbReference>
<dbReference type="PANTHER" id="PTHR48111:SF35">
    <property type="entry name" value="TRANSCRIPTIONAL REGULATORY PROTEIN QSEB"/>
    <property type="match status" value="1"/>
</dbReference>
<feature type="DNA-binding region" description="OmpR/PhoB-type" evidence="9">
    <location>
        <begin position="124"/>
        <end position="219"/>
    </location>
</feature>
<dbReference type="Gene3D" id="3.40.50.2300">
    <property type="match status" value="1"/>
</dbReference>
<feature type="modified residue" description="4-aspartylphosphate" evidence="8">
    <location>
        <position position="51"/>
    </location>
</feature>
<evidence type="ECO:0000256" key="8">
    <source>
        <dbReference type="PROSITE-ProRule" id="PRU00169"/>
    </source>
</evidence>
<dbReference type="PANTHER" id="PTHR48111">
    <property type="entry name" value="REGULATOR OF RPOS"/>
    <property type="match status" value="1"/>
</dbReference>
<evidence type="ECO:0000259" key="10">
    <source>
        <dbReference type="PROSITE" id="PS50110"/>
    </source>
</evidence>
<evidence type="ECO:0000313" key="12">
    <source>
        <dbReference type="EMBL" id="CUA85240.1"/>
    </source>
</evidence>
<dbReference type="PROSITE" id="PS50110">
    <property type="entry name" value="RESPONSE_REGULATORY"/>
    <property type="match status" value="1"/>
</dbReference>
<feature type="domain" description="Response regulatory" evidence="10">
    <location>
        <begin position="2"/>
        <end position="116"/>
    </location>
</feature>
<keyword evidence="6 9" id="KW-0238">DNA-binding</keyword>
<dbReference type="AlphaFoldDB" id="A0A0K6H2W9"/>
<keyword evidence="13" id="KW-1185">Reference proteome</keyword>
<keyword evidence="5" id="KW-0805">Transcription regulation</keyword>
<feature type="domain" description="OmpR/PhoB-type" evidence="11">
    <location>
        <begin position="124"/>
        <end position="219"/>
    </location>
</feature>
<evidence type="ECO:0000256" key="6">
    <source>
        <dbReference type="ARBA" id="ARBA00023125"/>
    </source>
</evidence>
<dbReference type="SMART" id="SM00448">
    <property type="entry name" value="REC"/>
    <property type="match status" value="1"/>
</dbReference>
<dbReference type="Gene3D" id="6.10.250.690">
    <property type="match status" value="1"/>
</dbReference>
<evidence type="ECO:0000256" key="9">
    <source>
        <dbReference type="PROSITE-ProRule" id="PRU01091"/>
    </source>
</evidence>
<organism evidence="12 13">
    <name type="scientific">Pseudidiomarina woesei</name>
    <dbReference type="NCBI Taxonomy" id="1381080"/>
    <lineage>
        <taxon>Bacteria</taxon>
        <taxon>Pseudomonadati</taxon>
        <taxon>Pseudomonadota</taxon>
        <taxon>Gammaproteobacteria</taxon>
        <taxon>Alteromonadales</taxon>
        <taxon>Idiomarinaceae</taxon>
        <taxon>Pseudidiomarina</taxon>
    </lineage>
</organism>
<dbReference type="OrthoDB" id="9802426at2"/>
<dbReference type="InterPro" id="IPR011006">
    <property type="entry name" value="CheY-like_superfamily"/>
</dbReference>
<dbReference type="CDD" id="cd00383">
    <property type="entry name" value="trans_reg_C"/>
    <property type="match status" value="1"/>
</dbReference>
<name>A0A0K6H2W9_9GAMM</name>
<evidence type="ECO:0000256" key="5">
    <source>
        <dbReference type="ARBA" id="ARBA00023015"/>
    </source>
</evidence>